<dbReference type="SUPFAM" id="SSF103473">
    <property type="entry name" value="MFS general substrate transporter"/>
    <property type="match status" value="1"/>
</dbReference>
<evidence type="ECO:0000256" key="5">
    <source>
        <dbReference type="SAM" id="Phobius"/>
    </source>
</evidence>
<dbReference type="Proteomes" id="UP001176961">
    <property type="component" value="Unassembled WGS sequence"/>
</dbReference>
<keyword evidence="3 5" id="KW-1133">Transmembrane helix</keyword>
<dbReference type="Gene3D" id="1.20.1250.20">
    <property type="entry name" value="MFS general substrate transporter like domains"/>
    <property type="match status" value="1"/>
</dbReference>
<feature type="transmembrane region" description="Helical" evidence="5">
    <location>
        <begin position="70"/>
        <end position="91"/>
    </location>
</feature>
<dbReference type="GO" id="GO:0015149">
    <property type="term" value="F:hexose transmembrane transporter activity"/>
    <property type="evidence" value="ECO:0007669"/>
    <property type="project" value="TreeGrafter"/>
</dbReference>
<feature type="transmembrane region" description="Helical" evidence="5">
    <location>
        <begin position="348"/>
        <end position="371"/>
    </location>
</feature>
<dbReference type="InterPro" id="IPR036259">
    <property type="entry name" value="MFS_trans_sf"/>
</dbReference>
<protein>
    <recommendedName>
        <fullName evidence="6">Major facilitator superfamily (MFS) profile domain-containing protein</fullName>
    </recommendedName>
</protein>
<dbReference type="GO" id="GO:0016020">
    <property type="term" value="C:membrane"/>
    <property type="evidence" value="ECO:0007669"/>
    <property type="project" value="UniProtKB-SubCell"/>
</dbReference>
<dbReference type="PROSITE" id="PS50850">
    <property type="entry name" value="MFS"/>
    <property type="match status" value="1"/>
</dbReference>
<dbReference type="AlphaFoldDB" id="A0AA36MH31"/>
<name>A0AA36MH31_CYLNA</name>
<evidence type="ECO:0000256" key="1">
    <source>
        <dbReference type="ARBA" id="ARBA00004141"/>
    </source>
</evidence>
<dbReference type="PANTHER" id="PTHR23503:SF115">
    <property type="entry name" value="MAJOR FACILITATOR SUPERFAMILY (MFS) PROFILE DOMAIN-CONTAINING PROTEIN"/>
    <property type="match status" value="1"/>
</dbReference>
<accession>A0AA36MH31</accession>
<dbReference type="EMBL" id="CATQJL010000326">
    <property type="protein sequence ID" value="CAJ0609875.1"/>
    <property type="molecule type" value="Genomic_DNA"/>
</dbReference>
<feature type="transmembrane region" description="Helical" evidence="5">
    <location>
        <begin position="284"/>
        <end position="302"/>
    </location>
</feature>
<dbReference type="InterPro" id="IPR045263">
    <property type="entry name" value="GLUT"/>
</dbReference>
<feature type="transmembrane region" description="Helical" evidence="5">
    <location>
        <begin position="499"/>
        <end position="521"/>
    </location>
</feature>
<dbReference type="InterPro" id="IPR005828">
    <property type="entry name" value="MFS_sugar_transport-like"/>
</dbReference>
<feature type="transmembrane region" description="Helical" evidence="5">
    <location>
        <begin position="322"/>
        <end position="341"/>
    </location>
</feature>
<feature type="transmembrane region" description="Helical" evidence="5">
    <location>
        <begin position="26"/>
        <end position="43"/>
    </location>
</feature>
<feature type="transmembrane region" description="Helical" evidence="5">
    <location>
        <begin position="194"/>
        <end position="213"/>
    </location>
</feature>
<proteinExistence type="predicted"/>
<keyword evidence="8" id="KW-1185">Reference proteome</keyword>
<feature type="transmembrane region" description="Helical" evidence="5">
    <location>
        <begin position="103"/>
        <end position="123"/>
    </location>
</feature>
<evidence type="ECO:0000256" key="4">
    <source>
        <dbReference type="ARBA" id="ARBA00023136"/>
    </source>
</evidence>
<organism evidence="7 8">
    <name type="scientific">Cylicocyclus nassatus</name>
    <name type="common">Nematode worm</name>
    <dbReference type="NCBI Taxonomy" id="53992"/>
    <lineage>
        <taxon>Eukaryota</taxon>
        <taxon>Metazoa</taxon>
        <taxon>Ecdysozoa</taxon>
        <taxon>Nematoda</taxon>
        <taxon>Chromadorea</taxon>
        <taxon>Rhabditida</taxon>
        <taxon>Rhabditina</taxon>
        <taxon>Rhabditomorpha</taxon>
        <taxon>Strongyloidea</taxon>
        <taxon>Strongylidae</taxon>
        <taxon>Cylicocyclus</taxon>
    </lineage>
</organism>
<comment type="subcellular location">
    <subcellularLocation>
        <location evidence="1">Membrane</location>
        <topology evidence="1">Multi-pass membrane protein</topology>
    </subcellularLocation>
</comment>
<reference evidence="7" key="1">
    <citation type="submission" date="2023-07" db="EMBL/GenBank/DDBJ databases">
        <authorList>
            <consortium name="CYATHOMIX"/>
        </authorList>
    </citation>
    <scope>NUCLEOTIDE SEQUENCE</scope>
    <source>
        <strain evidence="7">N/A</strain>
    </source>
</reference>
<feature type="transmembrane region" description="Helical" evidence="5">
    <location>
        <begin position="135"/>
        <end position="155"/>
    </location>
</feature>
<dbReference type="Pfam" id="PF00083">
    <property type="entry name" value="Sugar_tr"/>
    <property type="match status" value="1"/>
</dbReference>
<gene>
    <name evidence="7" type="ORF">CYNAS_LOCUS21858</name>
</gene>
<feature type="transmembrane region" description="Helical" evidence="5">
    <location>
        <begin position="416"/>
        <end position="440"/>
    </location>
</feature>
<comment type="caution">
    <text evidence="7">The sequence shown here is derived from an EMBL/GenBank/DDBJ whole genome shotgun (WGS) entry which is preliminary data.</text>
</comment>
<evidence type="ECO:0000259" key="6">
    <source>
        <dbReference type="PROSITE" id="PS50850"/>
    </source>
</evidence>
<evidence type="ECO:0000313" key="7">
    <source>
        <dbReference type="EMBL" id="CAJ0609875.1"/>
    </source>
</evidence>
<feature type="domain" description="Major facilitator superfamily (MFS) profile" evidence="6">
    <location>
        <begin position="30"/>
        <end position="471"/>
    </location>
</feature>
<feature type="transmembrane region" description="Helical" evidence="5">
    <location>
        <begin position="162"/>
        <end position="182"/>
    </location>
</feature>
<evidence type="ECO:0000256" key="2">
    <source>
        <dbReference type="ARBA" id="ARBA00022692"/>
    </source>
</evidence>
<dbReference type="PANTHER" id="PTHR23503">
    <property type="entry name" value="SOLUTE CARRIER FAMILY 2"/>
    <property type="match status" value="1"/>
</dbReference>
<keyword evidence="4 5" id="KW-0472">Membrane</keyword>
<keyword evidence="2 5" id="KW-0812">Transmembrane</keyword>
<dbReference type="InterPro" id="IPR020846">
    <property type="entry name" value="MFS_dom"/>
</dbReference>
<evidence type="ECO:0000313" key="8">
    <source>
        <dbReference type="Proteomes" id="UP001176961"/>
    </source>
</evidence>
<sequence>MKSGDVTIRISAATAICPSPTPNFRLALVVLSVGVASHFMLYLDSVMDNLLPAARPFLMTVYKNKEEADIAWEVMVSSRIYGLAFGCFISIYFSKLHGRKYPVVLGTALDLIGILLTLLTVHIRLGMVAATVGRFINGCGQGIVQTAGTVMLAELPPHHGRGLALATLTVWACLGELAGMVISLEEILGNPSSWHIAMGIPLILLVPAFYILISAPENKRYHPPVYKEDDSKKALLVIQKAVYTDENGNRKKYEENDDAPIDPDQSTIGFARERFKNGQFVRPLLLGLFVQSFVHLDDWLWISYSTHIFGKFGMTMGTAQRASLFMSLPQAFISLGLLSCFEDFTRRSLLLLPTLFSVFIGILAILAVNFGKVLAGMPVASTLAILAAMDLSAAAVSGESAYAIVPELFLPDDKILGTAIVGIAQNVFGGVLTAVLLTAVNKAGTTLVLIPFIVTNTVYVVVNYLYLPETSKKTAHEVSENFSKDLPGKQLFETLRNTFQLLTLQVIVVILTFRTGLQVYWGLANYFT</sequence>
<evidence type="ECO:0000256" key="3">
    <source>
        <dbReference type="ARBA" id="ARBA00022989"/>
    </source>
</evidence>
<feature type="transmembrane region" description="Helical" evidence="5">
    <location>
        <begin position="446"/>
        <end position="467"/>
    </location>
</feature>